<organism evidence="2 3">
    <name type="scientific">Simplicispira metamorpha</name>
    <dbReference type="NCBI Taxonomy" id="80881"/>
    <lineage>
        <taxon>Bacteria</taxon>
        <taxon>Pseudomonadati</taxon>
        <taxon>Pseudomonadota</taxon>
        <taxon>Betaproteobacteria</taxon>
        <taxon>Burkholderiales</taxon>
        <taxon>Comamonadaceae</taxon>
        <taxon>Simplicispira</taxon>
    </lineage>
</organism>
<evidence type="ECO:0000256" key="1">
    <source>
        <dbReference type="SAM" id="SignalP"/>
    </source>
</evidence>
<dbReference type="EMBL" id="SLXH01000018">
    <property type="protein sequence ID" value="TCP16396.1"/>
    <property type="molecule type" value="Genomic_DNA"/>
</dbReference>
<comment type="caution">
    <text evidence="2">The sequence shown here is derived from an EMBL/GenBank/DDBJ whole genome shotgun (WGS) entry which is preliminary data.</text>
</comment>
<evidence type="ECO:0000313" key="3">
    <source>
        <dbReference type="Proteomes" id="UP000295182"/>
    </source>
</evidence>
<keyword evidence="1" id="KW-0732">Signal</keyword>
<sequence>MKVQAVTTTMLAISTSASAALPSFQQAASPQLRRAAEQAQQAAETLQTQARQAWKQVDLAEANARAIDTRANQAVSGADKARRDMNSFGKSMLATDAVASPASAIGGAIAPITYTATAQATTLPSASPAMLNGLGQRIGELINITV</sequence>
<dbReference type="Proteomes" id="UP000295182">
    <property type="component" value="Unassembled WGS sequence"/>
</dbReference>
<dbReference type="AlphaFoldDB" id="A0A4V2SJP2"/>
<reference evidence="2 3" key="1">
    <citation type="submission" date="2019-03" db="EMBL/GenBank/DDBJ databases">
        <title>Genomic Encyclopedia of Type Strains, Phase IV (KMG-IV): sequencing the most valuable type-strain genomes for metagenomic binning, comparative biology and taxonomic classification.</title>
        <authorList>
            <person name="Goeker M."/>
        </authorList>
    </citation>
    <scope>NUCLEOTIDE SEQUENCE [LARGE SCALE GENOMIC DNA]</scope>
    <source>
        <strain evidence="2 3">DSM 1837</strain>
    </source>
</reference>
<feature type="signal peptide" evidence="1">
    <location>
        <begin position="1"/>
        <end position="19"/>
    </location>
</feature>
<name>A0A4V2SJP2_9BURK</name>
<feature type="chain" id="PRO_5020754057" evidence="1">
    <location>
        <begin position="20"/>
        <end position="146"/>
    </location>
</feature>
<keyword evidence="3" id="KW-1185">Reference proteome</keyword>
<protein>
    <submittedName>
        <fullName evidence="2">Uncharacterized protein</fullName>
    </submittedName>
</protein>
<evidence type="ECO:0000313" key="2">
    <source>
        <dbReference type="EMBL" id="TCP16396.1"/>
    </source>
</evidence>
<gene>
    <name evidence="2" type="ORF">EV674_11811</name>
</gene>
<proteinExistence type="predicted"/>
<accession>A0A4V2SJP2</accession>